<keyword evidence="8" id="KW-1185">Reference proteome</keyword>
<feature type="transmembrane region" description="Helical" evidence="5">
    <location>
        <begin position="82"/>
        <end position="103"/>
    </location>
</feature>
<evidence type="ECO:0000256" key="2">
    <source>
        <dbReference type="ARBA" id="ARBA00022692"/>
    </source>
</evidence>
<comment type="subcellular location">
    <subcellularLocation>
        <location evidence="1">Membrane</location>
        <topology evidence="1">Multi-pass membrane protein</topology>
    </subcellularLocation>
</comment>
<feature type="transmembrane region" description="Helical" evidence="5">
    <location>
        <begin position="59"/>
        <end position="76"/>
    </location>
</feature>
<proteinExistence type="predicted"/>
<feature type="transmembrane region" description="Helical" evidence="5">
    <location>
        <begin position="364"/>
        <end position="381"/>
    </location>
</feature>
<keyword evidence="3 5" id="KW-1133">Transmembrane helix</keyword>
<feature type="transmembrane region" description="Helical" evidence="5">
    <location>
        <begin position="30"/>
        <end position="47"/>
    </location>
</feature>
<dbReference type="InterPro" id="IPR051533">
    <property type="entry name" value="WaaL-like"/>
</dbReference>
<dbReference type="PANTHER" id="PTHR37422:SF13">
    <property type="entry name" value="LIPOPOLYSACCHARIDE BIOSYNTHESIS PROTEIN PA4999-RELATED"/>
    <property type="match status" value="1"/>
</dbReference>
<feature type="transmembrane region" description="Helical" evidence="5">
    <location>
        <begin position="387"/>
        <end position="404"/>
    </location>
</feature>
<dbReference type="GO" id="GO:0016020">
    <property type="term" value="C:membrane"/>
    <property type="evidence" value="ECO:0007669"/>
    <property type="project" value="UniProtKB-SubCell"/>
</dbReference>
<gene>
    <name evidence="7" type="ORF">TJEJU_4078</name>
</gene>
<evidence type="ECO:0000256" key="5">
    <source>
        <dbReference type="SAM" id="Phobius"/>
    </source>
</evidence>
<organism evidence="7 8">
    <name type="scientific">Tenacibaculum jejuense</name>
    <dbReference type="NCBI Taxonomy" id="584609"/>
    <lineage>
        <taxon>Bacteria</taxon>
        <taxon>Pseudomonadati</taxon>
        <taxon>Bacteroidota</taxon>
        <taxon>Flavobacteriia</taxon>
        <taxon>Flavobacteriales</taxon>
        <taxon>Flavobacteriaceae</taxon>
        <taxon>Tenacibaculum</taxon>
    </lineage>
</organism>
<feature type="transmembrane region" description="Helical" evidence="5">
    <location>
        <begin position="330"/>
        <end position="352"/>
    </location>
</feature>
<dbReference type="OrthoDB" id="851172at2"/>
<dbReference type="RefSeq" id="WP_095074888.1">
    <property type="nucleotide sequence ID" value="NZ_LT899436.1"/>
</dbReference>
<sequence>MVKKLFHGFVFFAPFTSFFALSAWLRLPVIVNQFLFFITLSSVFTFKKIHKKWLLKEDIYLLTFFGLMWLSFLLGFKEKRSFNHSLAYTNAILFFFFLGKYVVKKFNISSFQIAKTIFFSFISVSVIIIVDFIGINFFEVSFRKVFSVADGKISNMDYYIRSGFRRVGGVAEEPGTMALFYNLYFGISLFYLTINRQKKHLKYLVLLFLISHFAMFSSAGIALAIFSGISIFIYEKIKRNKINKKQINIIFLLLSTIVIITLILLTFNLGGIRLHLSDFIDKILFNETGSYTSSGQRLYQWKRALTNFIHHPIFGYGPGYGVHEDHEGYLSVYFTVLSDLGIVAFIFFIGFQEAIFKKTLQMNRLIRPFILFSIITSFLHLCILSDFYHAPLWILLLFIQLVYLEQKEKKLW</sequence>
<accession>A0A238UHE0</accession>
<reference evidence="7 8" key="1">
    <citation type="submission" date="2017-07" db="EMBL/GenBank/DDBJ databases">
        <authorList>
            <person name="Sun Z.S."/>
            <person name="Albrecht U."/>
            <person name="Echele G."/>
            <person name="Lee C.C."/>
        </authorList>
    </citation>
    <scope>NUCLEOTIDE SEQUENCE [LARGE SCALE GENOMIC DNA]</scope>
    <source>
        <strain evidence="8">type strain: KCTC 22618</strain>
    </source>
</reference>
<evidence type="ECO:0000256" key="4">
    <source>
        <dbReference type="ARBA" id="ARBA00023136"/>
    </source>
</evidence>
<evidence type="ECO:0000256" key="3">
    <source>
        <dbReference type="ARBA" id="ARBA00022989"/>
    </source>
</evidence>
<evidence type="ECO:0000313" key="8">
    <source>
        <dbReference type="Proteomes" id="UP000215214"/>
    </source>
</evidence>
<keyword evidence="2 5" id="KW-0812">Transmembrane</keyword>
<dbReference type="Pfam" id="PF04932">
    <property type="entry name" value="Wzy_C"/>
    <property type="match status" value="1"/>
</dbReference>
<evidence type="ECO:0000256" key="1">
    <source>
        <dbReference type="ARBA" id="ARBA00004141"/>
    </source>
</evidence>
<dbReference type="Proteomes" id="UP000215214">
    <property type="component" value="Chromosome TJEJU"/>
</dbReference>
<keyword evidence="4 5" id="KW-0472">Membrane</keyword>
<feature type="transmembrane region" description="Helical" evidence="5">
    <location>
        <begin position="5"/>
        <end position="24"/>
    </location>
</feature>
<protein>
    <recommendedName>
        <fullName evidence="6">O-antigen ligase-related domain-containing protein</fullName>
    </recommendedName>
</protein>
<evidence type="ECO:0000313" key="7">
    <source>
        <dbReference type="EMBL" id="SNR17700.1"/>
    </source>
</evidence>
<dbReference type="EMBL" id="LT899436">
    <property type="protein sequence ID" value="SNR17700.1"/>
    <property type="molecule type" value="Genomic_DNA"/>
</dbReference>
<dbReference type="PANTHER" id="PTHR37422">
    <property type="entry name" value="TEICHURONIC ACID BIOSYNTHESIS PROTEIN TUAE"/>
    <property type="match status" value="1"/>
</dbReference>
<feature type="domain" description="O-antigen ligase-related" evidence="6">
    <location>
        <begin position="204"/>
        <end position="349"/>
    </location>
</feature>
<feature type="transmembrane region" description="Helical" evidence="5">
    <location>
        <begin position="203"/>
        <end position="234"/>
    </location>
</feature>
<evidence type="ECO:0000259" key="6">
    <source>
        <dbReference type="Pfam" id="PF04932"/>
    </source>
</evidence>
<feature type="transmembrane region" description="Helical" evidence="5">
    <location>
        <begin position="115"/>
        <end position="138"/>
    </location>
</feature>
<feature type="transmembrane region" description="Helical" evidence="5">
    <location>
        <begin position="246"/>
        <end position="267"/>
    </location>
</feature>
<dbReference type="KEGG" id="tje:TJEJU_4078"/>
<dbReference type="AlphaFoldDB" id="A0A238UHE0"/>
<dbReference type="InterPro" id="IPR007016">
    <property type="entry name" value="O-antigen_ligase-rel_domated"/>
</dbReference>
<name>A0A238UHE0_9FLAO</name>